<comment type="caution">
    <text evidence="1">The sequence shown here is derived from an EMBL/GenBank/DDBJ whole genome shotgun (WGS) entry which is preliminary data.</text>
</comment>
<evidence type="ECO:0000313" key="2">
    <source>
        <dbReference type="Proteomes" id="UP000784294"/>
    </source>
</evidence>
<reference evidence="1" key="1">
    <citation type="submission" date="2018-11" db="EMBL/GenBank/DDBJ databases">
        <authorList>
            <consortium name="Pathogen Informatics"/>
        </authorList>
    </citation>
    <scope>NUCLEOTIDE SEQUENCE</scope>
</reference>
<dbReference type="EMBL" id="CAAALY010102250">
    <property type="protein sequence ID" value="VEL29339.1"/>
    <property type="molecule type" value="Genomic_DNA"/>
</dbReference>
<keyword evidence="2" id="KW-1185">Reference proteome</keyword>
<accession>A0A448X6N4</accession>
<dbReference type="OrthoDB" id="567787at2759"/>
<name>A0A448X6N4_9PLAT</name>
<gene>
    <name evidence="1" type="ORF">PXEA_LOCUS22779</name>
</gene>
<proteinExistence type="predicted"/>
<dbReference type="AlphaFoldDB" id="A0A448X6N4"/>
<organism evidence="1 2">
    <name type="scientific">Protopolystoma xenopodis</name>
    <dbReference type="NCBI Taxonomy" id="117903"/>
    <lineage>
        <taxon>Eukaryota</taxon>
        <taxon>Metazoa</taxon>
        <taxon>Spiralia</taxon>
        <taxon>Lophotrochozoa</taxon>
        <taxon>Platyhelminthes</taxon>
        <taxon>Monogenea</taxon>
        <taxon>Polyopisthocotylea</taxon>
        <taxon>Polystomatidea</taxon>
        <taxon>Polystomatidae</taxon>
        <taxon>Protopolystoma</taxon>
    </lineage>
</organism>
<sequence length="67" mass="7058">MVAEGKMSYTSPLLINLASGVLGLLYGTGDETHPGGLYLARLDDLLGGRFSQQVSTACNTCDLSDHL</sequence>
<protein>
    <submittedName>
        <fullName evidence="1">Uncharacterized protein</fullName>
    </submittedName>
</protein>
<dbReference type="Proteomes" id="UP000784294">
    <property type="component" value="Unassembled WGS sequence"/>
</dbReference>
<evidence type="ECO:0000313" key="1">
    <source>
        <dbReference type="EMBL" id="VEL29339.1"/>
    </source>
</evidence>